<dbReference type="EMBL" id="CADCXW020000344">
    <property type="protein sequence ID" value="CAD1580150.1"/>
    <property type="molecule type" value="Genomic_DNA"/>
</dbReference>
<proteinExistence type="predicted"/>
<feature type="compositionally biased region" description="Basic residues" evidence="1">
    <location>
        <begin position="66"/>
        <end position="78"/>
    </location>
</feature>
<evidence type="ECO:0000256" key="1">
    <source>
        <dbReference type="SAM" id="MobiDB-lite"/>
    </source>
</evidence>
<organism evidence="2">
    <name type="scientific">Bracon brevicornis</name>
    <dbReference type="NCBI Taxonomy" id="1563983"/>
    <lineage>
        <taxon>Eukaryota</taxon>
        <taxon>Metazoa</taxon>
        <taxon>Ecdysozoa</taxon>
        <taxon>Arthropoda</taxon>
        <taxon>Hexapoda</taxon>
        <taxon>Insecta</taxon>
        <taxon>Pterygota</taxon>
        <taxon>Neoptera</taxon>
        <taxon>Endopterygota</taxon>
        <taxon>Hymenoptera</taxon>
        <taxon>Apocrita</taxon>
        <taxon>Ichneumonoidea</taxon>
        <taxon>Braconidae</taxon>
        <taxon>Braconinae</taxon>
        <taxon>Bracon</taxon>
    </lineage>
</organism>
<name>A0A6V7LZ01_9HYME</name>
<feature type="region of interest" description="Disordered" evidence="1">
    <location>
        <begin position="62"/>
        <end position="92"/>
    </location>
</feature>
<accession>A0A6V7LZ01</accession>
<sequence length="92" mass="10347">MYPGNKISKSRGSKRTIVPVLKIIINVKKLLIRISLATGAQKNDKEHLCKAETAPKEINKEEELKKKSHRIKRKKAQHRNGISGGVRCVPIP</sequence>
<dbReference type="AlphaFoldDB" id="A0A6V7LZ01"/>
<evidence type="ECO:0000313" key="2">
    <source>
        <dbReference type="EMBL" id="CAD1580150.1"/>
    </source>
</evidence>
<gene>
    <name evidence="2" type="ORF">BBRV_LOCUS116508</name>
</gene>
<reference evidence="2" key="1">
    <citation type="submission" date="2020-07" db="EMBL/GenBank/DDBJ databases">
        <authorList>
            <person name="Ferguson B K."/>
        </authorList>
    </citation>
    <scope>NUCLEOTIDE SEQUENCE</scope>
    <source>
        <strain evidence="2">L06</strain>
    </source>
</reference>
<protein>
    <submittedName>
        <fullName evidence="2">Uncharacterized protein</fullName>
    </submittedName>
</protein>